<dbReference type="InterPro" id="IPR005490">
    <property type="entry name" value="LD_TPept_cat_dom"/>
</dbReference>
<dbReference type="PANTHER" id="PTHR41533:SF2">
    <property type="entry name" value="BLR7131 PROTEIN"/>
    <property type="match status" value="1"/>
</dbReference>
<evidence type="ECO:0000259" key="8">
    <source>
        <dbReference type="PROSITE" id="PS52029"/>
    </source>
</evidence>
<dbReference type="CDD" id="cd16913">
    <property type="entry name" value="YkuD_like"/>
    <property type="match status" value="1"/>
</dbReference>
<protein>
    <submittedName>
        <fullName evidence="9">L,D-transpeptidase family protein</fullName>
    </submittedName>
</protein>
<dbReference type="SUPFAM" id="SSF141523">
    <property type="entry name" value="L,D-transpeptidase catalytic domain-like"/>
    <property type="match status" value="1"/>
</dbReference>
<keyword evidence="4 6" id="KW-0573">Peptidoglycan synthesis</keyword>
<organism evidence="9 10">
    <name type="scientific">Microvenator marinus</name>
    <dbReference type="NCBI Taxonomy" id="2600177"/>
    <lineage>
        <taxon>Bacteria</taxon>
        <taxon>Deltaproteobacteria</taxon>
        <taxon>Bradymonadales</taxon>
        <taxon>Microvenatoraceae</taxon>
        <taxon>Microvenator</taxon>
    </lineage>
</organism>
<feature type="active site" description="Proton donor/acceptor" evidence="6">
    <location>
        <position position="521"/>
    </location>
</feature>
<dbReference type="GO" id="GO:0009252">
    <property type="term" value="P:peptidoglycan biosynthetic process"/>
    <property type="evidence" value="ECO:0007669"/>
    <property type="project" value="UniProtKB-UniPathway"/>
</dbReference>
<dbReference type="Pfam" id="PF20142">
    <property type="entry name" value="Scaffold"/>
    <property type="match status" value="1"/>
</dbReference>
<dbReference type="InterPro" id="IPR052905">
    <property type="entry name" value="LD-transpeptidase_YkuD-like"/>
</dbReference>
<feature type="domain" description="L,D-TPase catalytic" evidence="8">
    <location>
        <begin position="394"/>
        <end position="569"/>
    </location>
</feature>
<dbReference type="EMBL" id="CP042467">
    <property type="protein sequence ID" value="QED27286.1"/>
    <property type="molecule type" value="Genomic_DNA"/>
</dbReference>
<keyword evidence="5 6" id="KW-0961">Cell wall biogenesis/degradation</keyword>
<name>A0A5B8XUD4_9DELT</name>
<dbReference type="GO" id="GO:0071555">
    <property type="term" value="P:cell wall organization"/>
    <property type="evidence" value="ECO:0007669"/>
    <property type="project" value="UniProtKB-UniRule"/>
</dbReference>
<keyword evidence="2" id="KW-0808">Transferase</keyword>
<evidence type="ECO:0000313" key="9">
    <source>
        <dbReference type="EMBL" id="QED27286.1"/>
    </source>
</evidence>
<feature type="region of interest" description="Disordered" evidence="7">
    <location>
        <begin position="625"/>
        <end position="649"/>
    </location>
</feature>
<dbReference type="GO" id="GO:0016740">
    <property type="term" value="F:transferase activity"/>
    <property type="evidence" value="ECO:0007669"/>
    <property type="project" value="UniProtKB-KW"/>
</dbReference>
<gene>
    <name evidence="9" type="ORF">FRD01_08525</name>
</gene>
<dbReference type="PANTHER" id="PTHR41533">
    <property type="entry name" value="L,D-TRANSPEPTIDASE HI_1667-RELATED"/>
    <property type="match status" value="1"/>
</dbReference>
<dbReference type="InterPro" id="IPR038063">
    <property type="entry name" value="Transpep_catalytic_dom"/>
</dbReference>
<dbReference type="UniPathway" id="UPA00219"/>
<dbReference type="Pfam" id="PF03734">
    <property type="entry name" value="YkuD"/>
    <property type="match status" value="1"/>
</dbReference>
<dbReference type="Gene3D" id="2.40.440.10">
    <property type="entry name" value="L,D-transpeptidase catalytic domain-like"/>
    <property type="match status" value="1"/>
</dbReference>
<keyword evidence="10" id="KW-1185">Reference proteome</keyword>
<dbReference type="PROSITE" id="PS52029">
    <property type="entry name" value="LD_TPASE"/>
    <property type="match status" value="1"/>
</dbReference>
<dbReference type="PROSITE" id="PS51257">
    <property type="entry name" value="PROKAR_LIPOPROTEIN"/>
    <property type="match status" value="1"/>
</dbReference>
<dbReference type="RefSeq" id="WP_146958971.1">
    <property type="nucleotide sequence ID" value="NZ_CP042467.1"/>
</dbReference>
<dbReference type="Proteomes" id="UP000321595">
    <property type="component" value="Chromosome"/>
</dbReference>
<accession>A0A5B8XUD4</accession>
<keyword evidence="3 6" id="KW-0133">Cell shape</keyword>
<dbReference type="OrthoDB" id="9778545at2"/>
<proteinExistence type="predicted"/>
<evidence type="ECO:0000256" key="3">
    <source>
        <dbReference type="ARBA" id="ARBA00022960"/>
    </source>
</evidence>
<reference evidence="9 10" key="1">
    <citation type="submission" date="2019-08" db="EMBL/GenBank/DDBJ databases">
        <authorList>
            <person name="Liang Q."/>
        </authorList>
    </citation>
    <scope>NUCLEOTIDE SEQUENCE [LARGE SCALE GENOMIC DNA]</scope>
    <source>
        <strain evidence="9 10">V1718</strain>
    </source>
</reference>
<feature type="active site" description="Nucleophile" evidence="6">
    <location>
        <position position="540"/>
    </location>
</feature>
<dbReference type="InterPro" id="IPR045380">
    <property type="entry name" value="LD_TPept_scaffold_dom"/>
</dbReference>
<evidence type="ECO:0000256" key="6">
    <source>
        <dbReference type="PROSITE-ProRule" id="PRU01373"/>
    </source>
</evidence>
<evidence type="ECO:0000256" key="7">
    <source>
        <dbReference type="SAM" id="MobiDB-lite"/>
    </source>
</evidence>
<evidence type="ECO:0000313" key="10">
    <source>
        <dbReference type="Proteomes" id="UP000321595"/>
    </source>
</evidence>
<evidence type="ECO:0000256" key="1">
    <source>
        <dbReference type="ARBA" id="ARBA00004752"/>
    </source>
</evidence>
<comment type="pathway">
    <text evidence="1 6">Cell wall biogenesis; peptidoglycan biosynthesis.</text>
</comment>
<evidence type="ECO:0000256" key="4">
    <source>
        <dbReference type="ARBA" id="ARBA00022984"/>
    </source>
</evidence>
<dbReference type="AlphaFoldDB" id="A0A5B8XUD4"/>
<dbReference type="KEGG" id="bbae:FRD01_08525"/>
<sequence>MKVLLFLLTVFALACDPSLDSKSPAQPFDPIRHDVESWRHGLIDDLHERLDARLSHKFVTKILDKEAKRPWGARLKGGIKYADLFQELYADHQMVFAGANGLNERGTTLLSYLEGASFHVLDPTDYHIERVRKLNDSFGEPVTQKLKLSGSDLEVIVGFLSNAEADGATKKRLLLDAIIEGRIDSLSHLTDHVNSRRALIAERMESAAELELRMADGALRFARDLRHFNLERLDWREIRDGGGSKKIIYGRLARTFDELKSSSEPQKVLDALSPPHPQYKRLLHARTRYQTIVADGGWKAVRPFKLEEGASSARVQELAERLAIEGYIQTPGETLDEELISAIHTYQRTHQFRETLEPKAGFWRSLNVGAEKRLAQIETTIQRWRESRFEGEPNYIFVNIPDFHAEVWENNERKMRFRVVVGSNRRRCDPVTKKWVMPDATPTQLAFLDHLDVNPYWNVPRRIVEEEFKSQIKKDPDWLSKNNYEEVKTKKNEWIRQKPGPDNALGKVKFIFPNPHNTYMHDTPKKKYFDYPIRAFSHGCVRVEEPESLAEYLLGREEKADRGDLETLWEELKTKRFHFDEKLPVFFEYYVTQVDDDGHVHFLADIYKKDARRLSEDKDAFDSCASKLPKAEDDGDWDAPSDSTSDFGP</sequence>
<evidence type="ECO:0000256" key="5">
    <source>
        <dbReference type="ARBA" id="ARBA00023316"/>
    </source>
</evidence>
<evidence type="ECO:0000256" key="2">
    <source>
        <dbReference type="ARBA" id="ARBA00022679"/>
    </source>
</evidence>
<dbReference type="GO" id="GO:0008360">
    <property type="term" value="P:regulation of cell shape"/>
    <property type="evidence" value="ECO:0007669"/>
    <property type="project" value="UniProtKB-UniRule"/>
</dbReference>